<dbReference type="EMBL" id="JAUJYO010000017">
    <property type="protein sequence ID" value="KAK1293504.1"/>
    <property type="molecule type" value="Genomic_DNA"/>
</dbReference>
<organism evidence="2 3">
    <name type="scientific">Acorus calamus</name>
    <name type="common">Sweet flag</name>
    <dbReference type="NCBI Taxonomy" id="4465"/>
    <lineage>
        <taxon>Eukaryota</taxon>
        <taxon>Viridiplantae</taxon>
        <taxon>Streptophyta</taxon>
        <taxon>Embryophyta</taxon>
        <taxon>Tracheophyta</taxon>
        <taxon>Spermatophyta</taxon>
        <taxon>Magnoliopsida</taxon>
        <taxon>Liliopsida</taxon>
        <taxon>Acoraceae</taxon>
        <taxon>Acorus</taxon>
    </lineage>
</organism>
<name>A0AAV9CY98_ACOCL</name>
<protein>
    <submittedName>
        <fullName evidence="2">Uncharacterized protein</fullName>
    </submittedName>
</protein>
<evidence type="ECO:0000313" key="2">
    <source>
        <dbReference type="EMBL" id="KAK1293504.1"/>
    </source>
</evidence>
<feature type="region of interest" description="Disordered" evidence="1">
    <location>
        <begin position="1"/>
        <end position="24"/>
    </location>
</feature>
<sequence length="102" mass="10904">MDPRRGKATGSPPAEETEAAAAEEEEATIAFQKKKARRVSFAETYGGARVPPRRGLRDPAGGQGRPEFYPGGRDGAADRAARAGRGRFGGGWRRLYAETARG</sequence>
<dbReference type="AlphaFoldDB" id="A0AAV9CY98"/>
<evidence type="ECO:0000256" key="1">
    <source>
        <dbReference type="SAM" id="MobiDB-lite"/>
    </source>
</evidence>
<proteinExistence type="predicted"/>
<dbReference type="Proteomes" id="UP001180020">
    <property type="component" value="Unassembled WGS sequence"/>
</dbReference>
<feature type="region of interest" description="Disordered" evidence="1">
    <location>
        <begin position="44"/>
        <end position="87"/>
    </location>
</feature>
<comment type="caution">
    <text evidence="2">The sequence shown here is derived from an EMBL/GenBank/DDBJ whole genome shotgun (WGS) entry which is preliminary data.</text>
</comment>
<reference evidence="2" key="1">
    <citation type="journal article" date="2023" name="Nat. Commun.">
        <title>Diploid and tetraploid genomes of Acorus and the evolution of monocots.</title>
        <authorList>
            <person name="Ma L."/>
            <person name="Liu K.W."/>
            <person name="Li Z."/>
            <person name="Hsiao Y.Y."/>
            <person name="Qi Y."/>
            <person name="Fu T."/>
            <person name="Tang G.D."/>
            <person name="Zhang D."/>
            <person name="Sun W.H."/>
            <person name="Liu D.K."/>
            <person name="Li Y."/>
            <person name="Chen G.Z."/>
            <person name="Liu X.D."/>
            <person name="Liao X.Y."/>
            <person name="Jiang Y.T."/>
            <person name="Yu X."/>
            <person name="Hao Y."/>
            <person name="Huang J."/>
            <person name="Zhao X.W."/>
            <person name="Ke S."/>
            <person name="Chen Y.Y."/>
            <person name="Wu W.L."/>
            <person name="Hsu J.L."/>
            <person name="Lin Y.F."/>
            <person name="Huang M.D."/>
            <person name="Li C.Y."/>
            <person name="Huang L."/>
            <person name="Wang Z.W."/>
            <person name="Zhao X."/>
            <person name="Zhong W.Y."/>
            <person name="Peng D.H."/>
            <person name="Ahmad S."/>
            <person name="Lan S."/>
            <person name="Zhang J.S."/>
            <person name="Tsai W.C."/>
            <person name="Van de Peer Y."/>
            <person name="Liu Z.J."/>
        </authorList>
    </citation>
    <scope>NUCLEOTIDE SEQUENCE</scope>
    <source>
        <strain evidence="2">CP</strain>
    </source>
</reference>
<reference evidence="2" key="2">
    <citation type="submission" date="2023-06" db="EMBL/GenBank/DDBJ databases">
        <authorList>
            <person name="Ma L."/>
            <person name="Liu K.-W."/>
            <person name="Li Z."/>
            <person name="Hsiao Y.-Y."/>
            <person name="Qi Y."/>
            <person name="Fu T."/>
            <person name="Tang G."/>
            <person name="Zhang D."/>
            <person name="Sun W.-H."/>
            <person name="Liu D.-K."/>
            <person name="Li Y."/>
            <person name="Chen G.-Z."/>
            <person name="Liu X.-D."/>
            <person name="Liao X.-Y."/>
            <person name="Jiang Y.-T."/>
            <person name="Yu X."/>
            <person name="Hao Y."/>
            <person name="Huang J."/>
            <person name="Zhao X.-W."/>
            <person name="Ke S."/>
            <person name="Chen Y.-Y."/>
            <person name="Wu W.-L."/>
            <person name="Hsu J.-L."/>
            <person name="Lin Y.-F."/>
            <person name="Huang M.-D."/>
            <person name="Li C.-Y."/>
            <person name="Huang L."/>
            <person name="Wang Z.-W."/>
            <person name="Zhao X."/>
            <person name="Zhong W.-Y."/>
            <person name="Peng D.-H."/>
            <person name="Ahmad S."/>
            <person name="Lan S."/>
            <person name="Zhang J.-S."/>
            <person name="Tsai W.-C."/>
            <person name="Van De Peer Y."/>
            <person name="Liu Z.-J."/>
        </authorList>
    </citation>
    <scope>NUCLEOTIDE SEQUENCE</scope>
    <source>
        <strain evidence="2">CP</strain>
        <tissue evidence="2">Leaves</tissue>
    </source>
</reference>
<evidence type="ECO:0000313" key="3">
    <source>
        <dbReference type="Proteomes" id="UP001180020"/>
    </source>
</evidence>
<feature type="compositionally biased region" description="Acidic residues" evidence="1">
    <location>
        <begin position="15"/>
        <end position="24"/>
    </location>
</feature>
<gene>
    <name evidence="2" type="ORF">QJS10_CPB17g00471</name>
</gene>
<accession>A0AAV9CY98</accession>
<keyword evidence="3" id="KW-1185">Reference proteome</keyword>